<dbReference type="SUPFAM" id="SSF50978">
    <property type="entry name" value="WD40 repeat-like"/>
    <property type="match status" value="1"/>
</dbReference>
<dbReference type="SMART" id="SM00320">
    <property type="entry name" value="WD40"/>
    <property type="match status" value="6"/>
</dbReference>
<name>A0A401Z026_9ACTN</name>
<dbReference type="CDD" id="cd00200">
    <property type="entry name" value="WD40"/>
    <property type="match status" value="1"/>
</dbReference>
<evidence type="ECO:0000256" key="1">
    <source>
        <dbReference type="ARBA" id="ARBA00022574"/>
    </source>
</evidence>
<feature type="repeat" description="WD" evidence="3">
    <location>
        <begin position="876"/>
        <end position="897"/>
    </location>
</feature>
<dbReference type="PROSITE" id="PS50082">
    <property type="entry name" value="WD_REPEATS_2"/>
    <property type="match status" value="5"/>
</dbReference>
<dbReference type="AlphaFoldDB" id="A0A401Z026"/>
<evidence type="ECO:0000256" key="2">
    <source>
        <dbReference type="ARBA" id="ARBA00022737"/>
    </source>
</evidence>
<feature type="repeat" description="WD" evidence="3">
    <location>
        <begin position="989"/>
        <end position="1032"/>
    </location>
</feature>
<feature type="repeat" description="WD" evidence="3">
    <location>
        <begin position="1034"/>
        <end position="1077"/>
    </location>
</feature>
<dbReference type="PROSITE" id="PS00678">
    <property type="entry name" value="WD_REPEATS_1"/>
    <property type="match status" value="1"/>
</dbReference>
<feature type="repeat" description="WD" evidence="3">
    <location>
        <begin position="944"/>
        <end position="987"/>
    </location>
</feature>
<keyword evidence="1 3" id="KW-0853">WD repeat</keyword>
<evidence type="ECO:0000313" key="5">
    <source>
        <dbReference type="Proteomes" id="UP000286931"/>
    </source>
</evidence>
<dbReference type="PANTHER" id="PTHR22847">
    <property type="entry name" value="WD40 REPEAT PROTEIN"/>
    <property type="match status" value="1"/>
</dbReference>
<keyword evidence="5" id="KW-1185">Reference proteome</keyword>
<comment type="caution">
    <text evidence="4">The sequence shown here is derived from an EMBL/GenBank/DDBJ whole genome shotgun (WGS) entry which is preliminary data.</text>
</comment>
<dbReference type="InterPro" id="IPR001680">
    <property type="entry name" value="WD40_rpt"/>
</dbReference>
<feature type="repeat" description="WD" evidence="3">
    <location>
        <begin position="899"/>
        <end position="942"/>
    </location>
</feature>
<dbReference type="SUPFAM" id="SSF52540">
    <property type="entry name" value="P-loop containing nucleoside triphosphate hydrolases"/>
    <property type="match status" value="1"/>
</dbReference>
<evidence type="ECO:0000256" key="3">
    <source>
        <dbReference type="PROSITE-ProRule" id="PRU00221"/>
    </source>
</evidence>
<sequence length="1122" mass="116730">MLTGAEGGERVPVEADARAVVVGIGRFDAVGSDGGGGGAPAWPEVVAALTRLGYRTEVHPGVRGAESGGDRADTIAAARVVYVAGHGHGCGCADADDPRGPDVVPGDGRIGPGVEVGRWIADAERADAPTLFLLDPCWADATRADASAVRESVDRSGTSGRVWVIAAGEGEPGVCDGRFGRVLARVLDEVADTGLDADPARSHVAFSVVARRIRRVMAEPPGRGRPVYSTATPAAPDEPTPPFFPNPRFDPTAPGLAGVDPALRVFLESGVVGCGVVDGRARVGFVGRRSALRALVGWSDDVEMGGLRVVAGGPGVGKSALLSMLACAAHPVLVAAAPQVRRRLLADDPRCCPAAAAHMAAVHARGRTRHEILAAIVRQLVPDDPRPDDLLDAGALARLLGDGPHTPAILVDALDEALEPAATCADLADLAWIRRADRRPAVRLIVAARRRPMFDRLFELARAQGGLLDLDAADPDEVRADLAAYLRGRLAEVPGYRPPAMGAIREALARAVADRLASRGAEGAEWGAFLIADVFAHHVAAVPPPADPDEAARRGVLVPTELPAVLDLDLGVRADGEHVRAVLAALAHARGEGMPAEVALPLAGLFAPDLDPERARALPPDALFHVRATPDHDGTLLYRLRHRALVDHLVRRPRPDADPGAPSPGTGVPTAGAVLDRLLECVGRAGARRGWDAASPYVLRHVLGYAEAAGRLGELLADDAYLACGDPADLLAAFARAGMAERWMAAVVRPTPPPHGAVPPARRRLLALEAHRRGAPALAAWLNRTTAPGAWKPIAAGGTGLADEPRGPRHGHGRAVWAVAFATVAGRPVVVTGGQDDRIRIRRLDIPDPLGATLAEPVWWVHAIACATVRGRPIAATGSRDNAVRLWDLTSRARLGEPLTGHTGWVTALACVTLRGRPIVVSGSADATVRMWDPLTGRSIGTPLTGHTGPVHALACTVLDGRPFVVSGSADGTIRVWDPADGRPVGAPMTGHTGVVHALACTTVRGRPIVVSAAGDATARVWDPRAGTSLGRPLTGHADGVHAVACATVGGRSVAATGADDHTARIWDLDAGRLLDRILLPAPSRALTFTPRGLLIAFDTDIGLWARQPADTSGRRGAGGVP</sequence>
<dbReference type="EMBL" id="BIFH01000037">
    <property type="protein sequence ID" value="GCE00204.1"/>
    <property type="molecule type" value="Genomic_DNA"/>
</dbReference>
<dbReference type="PRINTS" id="PR00320">
    <property type="entry name" value="GPROTEINBRPT"/>
</dbReference>
<evidence type="ECO:0000313" key="4">
    <source>
        <dbReference type="EMBL" id="GCE00204.1"/>
    </source>
</evidence>
<dbReference type="PANTHER" id="PTHR22847:SF637">
    <property type="entry name" value="WD REPEAT DOMAIN 5B"/>
    <property type="match status" value="1"/>
</dbReference>
<dbReference type="PROSITE" id="PS50294">
    <property type="entry name" value="WD_REPEATS_REGION"/>
    <property type="match status" value="2"/>
</dbReference>
<dbReference type="InterPro" id="IPR019775">
    <property type="entry name" value="WD40_repeat_CS"/>
</dbReference>
<dbReference type="Gene3D" id="2.130.10.10">
    <property type="entry name" value="YVTN repeat-like/Quinoprotein amine dehydrogenase"/>
    <property type="match status" value="2"/>
</dbReference>
<dbReference type="InterPro" id="IPR015943">
    <property type="entry name" value="WD40/YVTN_repeat-like_dom_sf"/>
</dbReference>
<dbReference type="InterPro" id="IPR020472">
    <property type="entry name" value="WD40_PAC1"/>
</dbReference>
<accession>A0A401Z026</accession>
<reference evidence="4 5" key="1">
    <citation type="submission" date="2018-12" db="EMBL/GenBank/DDBJ databases">
        <title>Draft genome sequence of Embleya hyalina NBRC 13850T.</title>
        <authorList>
            <person name="Komaki H."/>
            <person name="Hosoyama A."/>
            <person name="Kimura A."/>
            <person name="Ichikawa N."/>
            <person name="Tamura T."/>
        </authorList>
    </citation>
    <scope>NUCLEOTIDE SEQUENCE [LARGE SCALE GENOMIC DNA]</scope>
    <source>
        <strain evidence="4 5">NBRC 13850</strain>
    </source>
</reference>
<keyword evidence="2" id="KW-0677">Repeat</keyword>
<gene>
    <name evidence="4" type="ORF">EHYA_07929</name>
</gene>
<proteinExistence type="predicted"/>
<dbReference type="InterPro" id="IPR027417">
    <property type="entry name" value="P-loop_NTPase"/>
</dbReference>
<dbReference type="Pfam" id="PF00400">
    <property type="entry name" value="WD40"/>
    <property type="match status" value="3"/>
</dbReference>
<dbReference type="InterPro" id="IPR036322">
    <property type="entry name" value="WD40_repeat_dom_sf"/>
</dbReference>
<dbReference type="Proteomes" id="UP000286931">
    <property type="component" value="Unassembled WGS sequence"/>
</dbReference>
<protein>
    <submittedName>
        <fullName evidence="4">Uncharacterized protein</fullName>
    </submittedName>
</protein>
<organism evidence="4 5">
    <name type="scientific">Embleya hyalina</name>
    <dbReference type="NCBI Taxonomy" id="516124"/>
    <lineage>
        <taxon>Bacteria</taxon>
        <taxon>Bacillati</taxon>
        <taxon>Actinomycetota</taxon>
        <taxon>Actinomycetes</taxon>
        <taxon>Kitasatosporales</taxon>
        <taxon>Streptomycetaceae</taxon>
        <taxon>Embleya</taxon>
    </lineage>
</organism>